<evidence type="ECO:0000313" key="3">
    <source>
        <dbReference type="Proteomes" id="UP001386437"/>
    </source>
</evidence>
<keyword evidence="1" id="KW-0812">Transmembrane</keyword>
<evidence type="ECO:0000313" key="2">
    <source>
        <dbReference type="EMBL" id="MEI6003126.1"/>
    </source>
</evidence>
<organism evidence="2 3">
    <name type="scientific">Paraburkholderia bengalensis</name>
    <dbReference type="NCBI Taxonomy" id="2747562"/>
    <lineage>
        <taxon>Bacteria</taxon>
        <taxon>Pseudomonadati</taxon>
        <taxon>Pseudomonadota</taxon>
        <taxon>Betaproteobacteria</taxon>
        <taxon>Burkholderiales</taxon>
        <taxon>Burkholderiaceae</taxon>
        <taxon>Paraburkholderia</taxon>
    </lineage>
</organism>
<protein>
    <recommendedName>
        <fullName evidence="4">Type VI secretion protein</fullName>
    </recommendedName>
</protein>
<dbReference type="Proteomes" id="UP001386437">
    <property type="component" value="Unassembled WGS sequence"/>
</dbReference>
<comment type="caution">
    <text evidence="2">The sequence shown here is derived from an EMBL/GenBank/DDBJ whole genome shotgun (WGS) entry which is preliminary data.</text>
</comment>
<keyword evidence="1" id="KW-1133">Transmembrane helix</keyword>
<evidence type="ECO:0008006" key="4">
    <source>
        <dbReference type="Google" id="ProtNLM"/>
    </source>
</evidence>
<accession>A0ABU8J5G6</accession>
<sequence>MSWPIPTLTPISYPKPLDLRVWLPGLVALALGTAGAVLLLWPHGKSTQGVQFWALLIGVPLVSCTLALGIRLNRWEREQTIVEEAEREQRRIMSLWRAWSRRDVRVTAALAVLPVPVPPAQLGVVGADLPVNRGRAKGFAWSNGKAETWRRTKLLGLIASGLHATLAARQEMSVRLLLDEASMASVDAWKEDARNALGKIAPRCKFGIDAEPAVGCAPFLAQQVDLVGAAPQLVIAAQMWPDGKTEHAFSEGAAALLVERSDAHAGQVFRPMTSTTATLDADLKQLVQIQIAPDRITHAWLTGCTDESAGITSSLTSDPKTPLIERPFDDIVGEPGPASSWIALATALEALETGGPQLIAWREKDSEPLHLCMVGPAQPDASQKEL</sequence>
<keyword evidence="3" id="KW-1185">Reference proteome</keyword>
<dbReference type="EMBL" id="JACFYJ010000159">
    <property type="protein sequence ID" value="MEI6003126.1"/>
    <property type="molecule type" value="Genomic_DNA"/>
</dbReference>
<reference evidence="2 3" key="1">
    <citation type="journal article" date="2022" name="Arch. Microbiol.">
        <title>Paraburkholderia bengalensis sp. nov. isolated from roots of Oryza sativa, IR64.</title>
        <authorList>
            <person name="Nag P."/>
            <person name="Mondal N."/>
            <person name="Sarkar J."/>
            <person name="Das S."/>
        </authorList>
    </citation>
    <scope>NUCLEOTIDE SEQUENCE [LARGE SCALE GENOMIC DNA]</scope>
    <source>
        <strain evidence="2 3">IR64_4_BI</strain>
    </source>
</reference>
<feature type="transmembrane region" description="Helical" evidence="1">
    <location>
        <begin position="21"/>
        <end position="44"/>
    </location>
</feature>
<keyword evidence="1" id="KW-0472">Membrane</keyword>
<gene>
    <name evidence="2" type="ORF">H3V53_40410</name>
</gene>
<feature type="transmembrane region" description="Helical" evidence="1">
    <location>
        <begin position="50"/>
        <end position="70"/>
    </location>
</feature>
<evidence type="ECO:0000256" key="1">
    <source>
        <dbReference type="SAM" id="Phobius"/>
    </source>
</evidence>
<proteinExistence type="predicted"/>
<name>A0ABU8J5G6_9BURK</name>